<keyword evidence="2" id="KW-1185">Reference proteome</keyword>
<dbReference type="Proteomes" id="UP000663828">
    <property type="component" value="Unassembled WGS sequence"/>
</dbReference>
<accession>A0A816AIL2</accession>
<name>A0A816AIL2_ADIRI</name>
<sequence>MVVTRRQAYLATSAAAAKSTNNLNHQSKYYCGSVGSDHLSSLSDDFVATGFRPKVQTKFPVTSGPFPANFEMETVTEMIDLG</sequence>
<comment type="caution">
    <text evidence="1">The sequence shown here is derived from an EMBL/GenBank/DDBJ whole genome shotgun (WGS) entry which is preliminary data.</text>
</comment>
<protein>
    <submittedName>
        <fullName evidence="1">Uncharacterized protein</fullName>
    </submittedName>
</protein>
<dbReference type="EMBL" id="CAJNOR010006521">
    <property type="protein sequence ID" value="CAF1597347.1"/>
    <property type="molecule type" value="Genomic_DNA"/>
</dbReference>
<evidence type="ECO:0000313" key="2">
    <source>
        <dbReference type="Proteomes" id="UP000663828"/>
    </source>
</evidence>
<evidence type="ECO:0000313" key="1">
    <source>
        <dbReference type="EMBL" id="CAF1597347.1"/>
    </source>
</evidence>
<organism evidence="1 2">
    <name type="scientific">Adineta ricciae</name>
    <name type="common">Rotifer</name>
    <dbReference type="NCBI Taxonomy" id="249248"/>
    <lineage>
        <taxon>Eukaryota</taxon>
        <taxon>Metazoa</taxon>
        <taxon>Spiralia</taxon>
        <taxon>Gnathifera</taxon>
        <taxon>Rotifera</taxon>
        <taxon>Eurotatoria</taxon>
        <taxon>Bdelloidea</taxon>
        <taxon>Adinetida</taxon>
        <taxon>Adinetidae</taxon>
        <taxon>Adineta</taxon>
    </lineage>
</organism>
<reference evidence="1" key="1">
    <citation type="submission" date="2021-02" db="EMBL/GenBank/DDBJ databases">
        <authorList>
            <person name="Nowell W R."/>
        </authorList>
    </citation>
    <scope>NUCLEOTIDE SEQUENCE</scope>
</reference>
<dbReference type="AlphaFoldDB" id="A0A816AIL2"/>
<gene>
    <name evidence="1" type="ORF">XAT740_LOCUS47268</name>
</gene>
<proteinExistence type="predicted"/>